<feature type="compositionally biased region" description="Acidic residues" evidence="13">
    <location>
        <begin position="51"/>
        <end position="79"/>
    </location>
</feature>
<evidence type="ECO:0000256" key="9">
    <source>
        <dbReference type="ARBA" id="ARBA00023125"/>
    </source>
</evidence>
<dbReference type="PANTHER" id="PTHR45623:SF14">
    <property type="entry name" value="CHROMODOMAIN-HELICASE-DNA-BINDING PROTEIN 1"/>
    <property type="match status" value="1"/>
</dbReference>
<dbReference type="RefSeq" id="XP_045281276.1">
    <property type="nucleotide sequence ID" value="XM_045421170.1"/>
</dbReference>
<feature type="compositionally biased region" description="Acidic residues" evidence="13">
    <location>
        <begin position="108"/>
        <end position="118"/>
    </location>
</feature>
<keyword evidence="7" id="KW-0067">ATP-binding</keyword>
<evidence type="ECO:0000256" key="11">
    <source>
        <dbReference type="ARBA" id="ARBA00023242"/>
    </source>
</evidence>
<dbReference type="SMART" id="SM01176">
    <property type="entry name" value="DUF4208"/>
    <property type="match status" value="1"/>
</dbReference>
<keyword evidence="11" id="KW-0539">Nucleus</keyword>
<feature type="region of interest" description="Disordered" evidence="13">
    <location>
        <begin position="1061"/>
        <end position="1114"/>
    </location>
</feature>
<evidence type="ECO:0000256" key="2">
    <source>
        <dbReference type="ARBA" id="ARBA00007025"/>
    </source>
</evidence>
<feature type="compositionally biased region" description="Basic and acidic residues" evidence="13">
    <location>
        <begin position="1412"/>
        <end position="1441"/>
    </location>
</feature>
<proteinExistence type="inferred from homology"/>
<dbReference type="CDD" id="cd18793">
    <property type="entry name" value="SF2_C_SNF"/>
    <property type="match status" value="1"/>
</dbReference>
<keyword evidence="8" id="KW-0805">Transcription regulation</keyword>
<feature type="compositionally biased region" description="Polar residues" evidence="13">
    <location>
        <begin position="121"/>
        <end position="132"/>
    </location>
</feature>
<dbReference type="Gene3D" id="3.40.50.10810">
    <property type="entry name" value="Tandem AAA-ATPase domain"/>
    <property type="match status" value="1"/>
</dbReference>
<dbReference type="Pfam" id="PF13907">
    <property type="entry name" value="CHD1-like_C"/>
    <property type="match status" value="1"/>
</dbReference>
<dbReference type="SMART" id="SM00298">
    <property type="entry name" value="CHROMO"/>
    <property type="match status" value="2"/>
</dbReference>
<dbReference type="InterPro" id="IPR016197">
    <property type="entry name" value="Chromo-like_dom_sf"/>
</dbReference>
<dbReference type="InterPro" id="IPR056302">
    <property type="entry name" value="CHD1-2/Hrp3_HTH"/>
</dbReference>
<dbReference type="InterPro" id="IPR014001">
    <property type="entry name" value="Helicase_ATP-bd"/>
</dbReference>
<evidence type="ECO:0000256" key="13">
    <source>
        <dbReference type="SAM" id="MobiDB-lite"/>
    </source>
</evidence>
<dbReference type="InterPro" id="IPR025260">
    <property type="entry name" value="CHD1-like_C"/>
</dbReference>
<dbReference type="SUPFAM" id="SSF54160">
    <property type="entry name" value="Chromo domain-like"/>
    <property type="match status" value="2"/>
</dbReference>
<feature type="compositionally biased region" description="Basic and acidic residues" evidence="13">
    <location>
        <begin position="1061"/>
        <end position="1083"/>
    </location>
</feature>
<dbReference type="InterPro" id="IPR023779">
    <property type="entry name" value="Chromodomain_CS"/>
</dbReference>
<comment type="similarity">
    <text evidence="2">Belongs to the SNF2/RAD54 helicase family.</text>
</comment>
<dbReference type="GeneID" id="69027496"/>
<dbReference type="Pfam" id="PF00385">
    <property type="entry name" value="Chromo"/>
    <property type="match status" value="1"/>
</dbReference>
<dbReference type="InterPro" id="IPR001650">
    <property type="entry name" value="Helicase_C-like"/>
</dbReference>
<evidence type="ECO:0000256" key="4">
    <source>
        <dbReference type="ARBA" id="ARBA00022737"/>
    </source>
</evidence>
<keyword evidence="4" id="KW-0677">Repeat</keyword>
<name>A0ABX2VWL8_AJEDR</name>
<keyword evidence="5" id="KW-0547">Nucleotide-binding</keyword>
<dbReference type="InterPro" id="IPR041150">
    <property type="entry name" value="Cdh1_DBD"/>
</dbReference>
<evidence type="ECO:0000259" key="15">
    <source>
        <dbReference type="PROSITE" id="PS51192"/>
    </source>
</evidence>
<dbReference type="Gene3D" id="1.10.10.60">
    <property type="entry name" value="Homeodomain-like"/>
    <property type="match status" value="1"/>
</dbReference>
<evidence type="ECO:0000256" key="12">
    <source>
        <dbReference type="SAM" id="Coils"/>
    </source>
</evidence>
<evidence type="ECO:0000256" key="8">
    <source>
        <dbReference type="ARBA" id="ARBA00023015"/>
    </source>
</evidence>
<keyword evidence="9" id="KW-0238">DNA-binding</keyword>
<feature type="compositionally biased region" description="Basic residues" evidence="13">
    <location>
        <begin position="224"/>
        <end position="233"/>
    </location>
</feature>
<evidence type="ECO:0000256" key="10">
    <source>
        <dbReference type="ARBA" id="ARBA00023163"/>
    </source>
</evidence>
<dbReference type="Proteomes" id="UP000002039">
    <property type="component" value="Unassembled WGS sequence"/>
</dbReference>
<dbReference type="Pfam" id="PF00176">
    <property type="entry name" value="SNF2-rel_dom"/>
    <property type="match status" value="1"/>
</dbReference>
<evidence type="ECO:0000313" key="17">
    <source>
        <dbReference type="EMBL" id="OAT01549.1"/>
    </source>
</evidence>
<dbReference type="PROSITE" id="PS51194">
    <property type="entry name" value="HELICASE_CTER"/>
    <property type="match status" value="1"/>
</dbReference>
<dbReference type="Gene3D" id="2.40.50.40">
    <property type="match status" value="2"/>
</dbReference>
<dbReference type="SMART" id="SM00487">
    <property type="entry name" value="DEXDc"/>
    <property type="match status" value="1"/>
</dbReference>
<feature type="compositionally biased region" description="Polar residues" evidence="13">
    <location>
        <begin position="168"/>
        <end position="177"/>
    </location>
</feature>
<dbReference type="PROSITE" id="PS51192">
    <property type="entry name" value="HELICASE_ATP_BIND_1"/>
    <property type="match status" value="1"/>
</dbReference>
<comment type="subunit">
    <text evidence="3">Component of the NuA4 histone acetyltransferase complex.</text>
</comment>
<feature type="region of interest" description="Disordered" evidence="13">
    <location>
        <begin position="1335"/>
        <end position="1452"/>
    </location>
</feature>
<dbReference type="CDD" id="cd18659">
    <property type="entry name" value="CD2_tandem"/>
    <property type="match status" value="1"/>
</dbReference>
<feature type="compositionally biased region" description="Basic residues" evidence="13">
    <location>
        <begin position="133"/>
        <end position="142"/>
    </location>
</feature>
<dbReference type="InterPro" id="IPR023780">
    <property type="entry name" value="Chromo_domain"/>
</dbReference>
<dbReference type="Gene3D" id="6.10.140.1440">
    <property type="match status" value="1"/>
</dbReference>
<feature type="coiled-coil region" evidence="12">
    <location>
        <begin position="1152"/>
        <end position="1186"/>
    </location>
</feature>
<feature type="domain" description="Helicase ATP-binding" evidence="15">
    <location>
        <begin position="488"/>
        <end position="659"/>
    </location>
</feature>
<feature type="region of interest" description="Disordered" evidence="13">
    <location>
        <begin position="1"/>
        <end position="241"/>
    </location>
</feature>
<evidence type="ECO:0000256" key="5">
    <source>
        <dbReference type="ARBA" id="ARBA00022741"/>
    </source>
</evidence>
<dbReference type="InterPro" id="IPR000330">
    <property type="entry name" value="SNF2_N"/>
</dbReference>
<protein>
    <submittedName>
        <fullName evidence="17">Chromodomain-helicase-DNA-binding protein 1</fullName>
    </submittedName>
</protein>
<dbReference type="Pfam" id="PF00271">
    <property type="entry name" value="Helicase_C"/>
    <property type="match status" value="1"/>
</dbReference>
<dbReference type="InterPro" id="IPR049730">
    <property type="entry name" value="SNF2/RAD54-like_C"/>
</dbReference>
<keyword evidence="18" id="KW-1185">Reference proteome</keyword>
<feature type="domain" description="Chromo" evidence="14">
    <location>
        <begin position="290"/>
        <end position="362"/>
    </location>
</feature>
<feature type="domain" description="Helicase C-terminal" evidence="16">
    <location>
        <begin position="790"/>
        <end position="948"/>
    </location>
</feature>
<gene>
    <name evidence="17" type="ORF">BDCG_05486</name>
</gene>
<dbReference type="PROSITE" id="PS00598">
    <property type="entry name" value="CHROMO_1"/>
    <property type="match status" value="1"/>
</dbReference>
<evidence type="ECO:0000259" key="14">
    <source>
        <dbReference type="PROSITE" id="PS50013"/>
    </source>
</evidence>
<keyword evidence="6" id="KW-0378">Hydrolase</keyword>
<organism evidence="17 18">
    <name type="scientific">Ajellomyces dermatitidis (strain ER-3 / ATCC MYA-2586)</name>
    <name type="common">Blastomyces dermatitidis</name>
    <dbReference type="NCBI Taxonomy" id="559297"/>
    <lineage>
        <taxon>Eukaryota</taxon>
        <taxon>Fungi</taxon>
        <taxon>Dikarya</taxon>
        <taxon>Ascomycota</taxon>
        <taxon>Pezizomycotina</taxon>
        <taxon>Eurotiomycetes</taxon>
        <taxon>Eurotiomycetidae</taxon>
        <taxon>Onygenales</taxon>
        <taxon>Ajellomycetaceae</taxon>
        <taxon>Blastomyces</taxon>
    </lineage>
</organism>
<dbReference type="EMBL" id="EQ999977">
    <property type="protein sequence ID" value="OAT01549.1"/>
    <property type="molecule type" value="Genomic_DNA"/>
</dbReference>
<dbReference type="Pfam" id="PF23588">
    <property type="entry name" value="HTH_CHD1_Hrp3"/>
    <property type="match status" value="1"/>
</dbReference>
<feature type="compositionally biased region" description="Low complexity" evidence="13">
    <location>
        <begin position="1354"/>
        <end position="1367"/>
    </location>
</feature>
<sequence length="1554" mass="176628">MDPSSMVLPSASMTSTLANGHQSPVANDVQVIDENPSIPTFDNLSDLSETSPDEQDASDEDVDHDQSGDAESDAAEEFNPEMSSDSSDNEDDLDGQASPAAQHHIAEDESDSATEDVSDAQAASFSGNSSTHNQKKGTKRKSPIIDDDFIRNNPSLYGLRRSGRSRSIRQNVQTTSDSDSEAVAPPSKRRRRTPNRPSKQLSRSQSIDSVSDSDSDEYQGSRSRTSKAKRRRMAQSSDNLIPAHAEIRFSTRRANRVSNYNEDDDDDDFEDESEMMTPGDWVTAVDDTTPAIDVVLNHRFKEGIDLSRDDLSRDDFEFYIKWQGKSHYHATWETVASLASCRSVRRLDNYIRKILTLEIQYARDPEIIPEEKEKWNLDRERDVDAIEDYKKAERVIGSREIDGETEYYVKWKRLFYDYCTWEPASLVSEIAQREIDRYLDRTSHPPISSKSESNPLTRAHFEPIHGTPSFVQNGELKEFQVKGVNFMAYNWVRGRNVVLADEMGLGKTVQTVAFINWLRHVRNQQGPFIVVVPLSTMPSWAETFDNWTPDLNYVVYNGNEAARNIIKEYELLIDGNVRRPKFHVLLTTYEYVLVDATFLSQIKWQFMAVDEAHRLKNRESQLYAKLFEFKSPSRLLITGTPVQNNLGELSALMDFLNPGLIQIDEDMDLGCEAASVKLAELTKSIQPYMLRRTKSKVESDLPPKSEKIIRVELSDIQLEYYKNILTKNYAALNQGSKGQKQSLLNIMMELKKASNHPFMFPNAESRILEGKTGREEMMRALITSSGKMMLLDQLLAKLKKDGHRVLIFSQMVRMLDILADYMDVRGYAYQRLDGTIAAGPRRLSIEHFNAPESNDFAFLLSTRAGGLGINLMTADTVVLFDSDWNPQADLQAMARAHRIGQTRPVSVYRLVSKDTVEEEVLERARNKLLLEFITIQRGVTDKEATELKDKMTRAGHQISEPTSSDDISRILKRRGQRMFEQSGNQKKLEELDIDSVLANAEEHRTEQPEGMEVDGGEEFLKAFEFVDVKVDELTWDDIIPREELEQIKAEEERRAHEQFLAQEIERSQPRKRKEPFDGRQERQAKRRARQQVNIDADDVSDAPPPPDPSRPLSEKEYRHLIRAYLRYGDINDRQDDLIREARLSDRDIDVVKAALAEVIEKAHALLKEENNRLDALEREGKSFTKKERKAILFDHQGVKRLNAETIVERPNEMRILRNATADVADPQNFRVPEATKGADYTCAWGAREDGMLCVGIARHGYGAWTQIRDDPDLALADKLFLEEHRVDRKAERMNGGGKGTTKSPGAVHLVRRADYLLSVLKDKISNGASVIAKRAVDNHHRNNKKNAIHSRGNASGSVSASPSPSLSRKARDSDKSRSRVHKSRDSADLSNTPTGDNRPGHGSSKHRRLKDHRRDENDRDRSGKARMKARGEEKDRYRHSNDSGGTGVDNNSNDAILKVIFKPVQEHLRKVSQVTKENIPSKQDRAGELRRLLLLIGRFIRSTLDGNEARASLEDRLWGYAATYWPNKATPAAALHNMFDRLMEVEKAESTQQR</sequence>
<comment type="subcellular location">
    <subcellularLocation>
        <location evidence="1">Nucleus</location>
    </subcellularLocation>
</comment>
<dbReference type="InterPro" id="IPR038718">
    <property type="entry name" value="SNF2-like_sf"/>
</dbReference>
<evidence type="ECO:0000259" key="16">
    <source>
        <dbReference type="PROSITE" id="PS51194"/>
    </source>
</evidence>
<keyword evidence="12" id="KW-0175">Coiled coil</keyword>
<dbReference type="SMART" id="SM00490">
    <property type="entry name" value="HELICc"/>
    <property type="match status" value="1"/>
</dbReference>
<dbReference type="Gene3D" id="3.40.50.300">
    <property type="entry name" value="P-loop containing nucleotide triphosphate hydrolases"/>
    <property type="match status" value="1"/>
</dbReference>
<feature type="compositionally biased region" description="Polar residues" evidence="13">
    <location>
        <begin position="37"/>
        <end position="50"/>
    </location>
</feature>
<dbReference type="InterPro" id="IPR000953">
    <property type="entry name" value="Chromo/chromo_shadow_dom"/>
</dbReference>
<accession>A0ABX2VWL8</accession>
<evidence type="ECO:0000256" key="3">
    <source>
        <dbReference type="ARBA" id="ARBA00011353"/>
    </source>
</evidence>
<feature type="compositionally biased region" description="Polar residues" evidence="13">
    <location>
        <begin position="11"/>
        <end position="25"/>
    </location>
</feature>
<dbReference type="PANTHER" id="PTHR45623">
    <property type="entry name" value="CHROMODOMAIN-HELICASE-DNA-BINDING PROTEIN 3-RELATED-RELATED"/>
    <property type="match status" value="1"/>
</dbReference>
<keyword evidence="10" id="KW-0804">Transcription</keyword>
<evidence type="ECO:0000256" key="1">
    <source>
        <dbReference type="ARBA" id="ARBA00004123"/>
    </source>
</evidence>
<evidence type="ECO:0000313" key="18">
    <source>
        <dbReference type="Proteomes" id="UP000002039"/>
    </source>
</evidence>
<feature type="compositionally biased region" description="Basic and acidic residues" evidence="13">
    <location>
        <begin position="1369"/>
        <end position="1387"/>
    </location>
</feature>
<dbReference type="InterPro" id="IPR027417">
    <property type="entry name" value="P-loop_NTPase"/>
</dbReference>
<dbReference type="SUPFAM" id="SSF52540">
    <property type="entry name" value="P-loop containing nucleoside triphosphate hydrolases"/>
    <property type="match status" value="2"/>
</dbReference>
<evidence type="ECO:0000256" key="7">
    <source>
        <dbReference type="ARBA" id="ARBA00022840"/>
    </source>
</evidence>
<evidence type="ECO:0000256" key="6">
    <source>
        <dbReference type="ARBA" id="ARBA00022801"/>
    </source>
</evidence>
<feature type="domain" description="Chromo" evidence="14">
    <location>
        <begin position="390"/>
        <end position="450"/>
    </location>
</feature>
<dbReference type="Pfam" id="PF18196">
    <property type="entry name" value="Cdh1_DBD_1"/>
    <property type="match status" value="1"/>
</dbReference>
<dbReference type="PROSITE" id="PS50013">
    <property type="entry name" value="CHROMO_2"/>
    <property type="match status" value="2"/>
</dbReference>
<reference evidence="18" key="1">
    <citation type="journal article" date="2015" name="PLoS Genet.">
        <title>The dynamic genome and transcriptome of the human fungal pathogen Blastomyces and close relative Emmonsia.</title>
        <authorList>
            <person name="Munoz J.F."/>
            <person name="Gauthier G.M."/>
            <person name="Desjardins C.A."/>
            <person name="Gallo J.E."/>
            <person name="Holder J."/>
            <person name="Sullivan T.D."/>
            <person name="Marty A.J."/>
            <person name="Carmen J.C."/>
            <person name="Chen Z."/>
            <person name="Ding L."/>
            <person name="Gujja S."/>
            <person name="Magrini V."/>
            <person name="Misas E."/>
            <person name="Mitreva M."/>
            <person name="Priest M."/>
            <person name="Saif S."/>
            <person name="Whiston E.A."/>
            <person name="Young S."/>
            <person name="Zeng Q."/>
            <person name="Goldman W.E."/>
            <person name="Mardis E.R."/>
            <person name="Taylor J.W."/>
            <person name="McEwen J.G."/>
            <person name="Clay O.K."/>
            <person name="Klein B.S."/>
            <person name="Cuomo C.A."/>
        </authorList>
    </citation>
    <scope>NUCLEOTIDE SEQUENCE [LARGE SCALE GENOMIC DNA]</scope>
    <source>
        <strain evidence="18">ER-3 / ATCC MYA-2586</strain>
    </source>
</reference>